<dbReference type="Proteomes" id="UP001278766">
    <property type="component" value="Unassembled WGS sequence"/>
</dbReference>
<dbReference type="RefSeq" id="XP_062654279.1">
    <property type="nucleotide sequence ID" value="XM_062808437.1"/>
</dbReference>
<proteinExistence type="predicted"/>
<protein>
    <submittedName>
        <fullName evidence="1">Uncharacterized protein</fullName>
    </submittedName>
</protein>
<accession>A0AAE0LMX6</accession>
<gene>
    <name evidence="1" type="ORF">B0H64DRAFT_55943</name>
</gene>
<sequence length="230" mass="26103">MRLSSGLEWQPLGQRCTVQSRKCTSRRGILSGLLHGNRLRANLRSGLSEGGTFQSMEARMRHVRHTVFGRVGFVNAAVEMGADWNLELIVYWSINCRMNSAWLLCVAEEPNSSCSASMDTHLLCPSWRCNLECSCPRCRQVSSPDLRSLGAAECMVVHDGRVYTSVTNNSLVPSPVLERFLPSHAAAEHWLQEVRETLWSLAHLVGTSRRRRAFRLDRCRHRSFFFPTKL</sequence>
<organism evidence="1 2">
    <name type="scientific">Chaetomium fimeti</name>
    <dbReference type="NCBI Taxonomy" id="1854472"/>
    <lineage>
        <taxon>Eukaryota</taxon>
        <taxon>Fungi</taxon>
        <taxon>Dikarya</taxon>
        <taxon>Ascomycota</taxon>
        <taxon>Pezizomycotina</taxon>
        <taxon>Sordariomycetes</taxon>
        <taxon>Sordariomycetidae</taxon>
        <taxon>Sordariales</taxon>
        <taxon>Chaetomiaceae</taxon>
        <taxon>Chaetomium</taxon>
    </lineage>
</organism>
<reference evidence="1" key="2">
    <citation type="submission" date="2023-06" db="EMBL/GenBank/DDBJ databases">
        <authorList>
            <consortium name="Lawrence Berkeley National Laboratory"/>
            <person name="Haridas S."/>
            <person name="Hensen N."/>
            <person name="Bonometti L."/>
            <person name="Westerberg I."/>
            <person name="Brannstrom I.O."/>
            <person name="Guillou S."/>
            <person name="Cros-Aarteil S."/>
            <person name="Calhoun S."/>
            <person name="Kuo A."/>
            <person name="Mondo S."/>
            <person name="Pangilinan J."/>
            <person name="Riley R."/>
            <person name="Labutti K."/>
            <person name="Andreopoulos B."/>
            <person name="Lipzen A."/>
            <person name="Chen C."/>
            <person name="Yanf M."/>
            <person name="Daum C."/>
            <person name="Ng V."/>
            <person name="Clum A."/>
            <person name="Steindorff A."/>
            <person name="Ohm R."/>
            <person name="Martin F."/>
            <person name="Silar P."/>
            <person name="Natvig D."/>
            <person name="Lalanne C."/>
            <person name="Gautier V."/>
            <person name="Ament-Velasquez S.L."/>
            <person name="Kruys A."/>
            <person name="Hutchinson M.I."/>
            <person name="Powell A.J."/>
            <person name="Barry K."/>
            <person name="Miller A.N."/>
            <person name="Grigoriev I.V."/>
            <person name="Debuchy R."/>
            <person name="Gladieux P."/>
            <person name="Thoren M.H."/>
            <person name="Johannesson H."/>
        </authorList>
    </citation>
    <scope>NUCLEOTIDE SEQUENCE</scope>
    <source>
        <strain evidence="1">CBS 168.71</strain>
    </source>
</reference>
<name>A0AAE0LMX6_9PEZI</name>
<dbReference type="GeneID" id="87845385"/>
<keyword evidence="2" id="KW-1185">Reference proteome</keyword>
<comment type="caution">
    <text evidence="1">The sequence shown here is derived from an EMBL/GenBank/DDBJ whole genome shotgun (WGS) entry which is preliminary data.</text>
</comment>
<reference evidence="1" key="1">
    <citation type="journal article" date="2023" name="Mol. Phylogenet. Evol.">
        <title>Genome-scale phylogeny and comparative genomics of the fungal order Sordariales.</title>
        <authorList>
            <person name="Hensen N."/>
            <person name="Bonometti L."/>
            <person name="Westerberg I."/>
            <person name="Brannstrom I.O."/>
            <person name="Guillou S."/>
            <person name="Cros-Aarteil S."/>
            <person name="Calhoun S."/>
            <person name="Haridas S."/>
            <person name="Kuo A."/>
            <person name="Mondo S."/>
            <person name="Pangilinan J."/>
            <person name="Riley R."/>
            <person name="LaButti K."/>
            <person name="Andreopoulos B."/>
            <person name="Lipzen A."/>
            <person name="Chen C."/>
            <person name="Yan M."/>
            <person name="Daum C."/>
            <person name="Ng V."/>
            <person name="Clum A."/>
            <person name="Steindorff A."/>
            <person name="Ohm R.A."/>
            <person name="Martin F."/>
            <person name="Silar P."/>
            <person name="Natvig D.O."/>
            <person name="Lalanne C."/>
            <person name="Gautier V."/>
            <person name="Ament-Velasquez S.L."/>
            <person name="Kruys A."/>
            <person name="Hutchinson M.I."/>
            <person name="Powell A.J."/>
            <person name="Barry K."/>
            <person name="Miller A.N."/>
            <person name="Grigoriev I.V."/>
            <person name="Debuchy R."/>
            <person name="Gladieux P."/>
            <person name="Hiltunen Thoren M."/>
            <person name="Johannesson H."/>
        </authorList>
    </citation>
    <scope>NUCLEOTIDE SEQUENCE</scope>
    <source>
        <strain evidence="1">CBS 168.71</strain>
    </source>
</reference>
<evidence type="ECO:0000313" key="2">
    <source>
        <dbReference type="Proteomes" id="UP001278766"/>
    </source>
</evidence>
<dbReference type="EMBL" id="JAUEPN010000012">
    <property type="protein sequence ID" value="KAK3290765.1"/>
    <property type="molecule type" value="Genomic_DNA"/>
</dbReference>
<evidence type="ECO:0000313" key="1">
    <source>
        <dbReference type="EMBL" id="KAK3290765.1"/>
    </source>
</evidence>
<dbReference type="AlphaFoldDB" id="A0AAE0LMX6"/>